<accession>A0ABW5EKZ3</accession>
<dbReference type="EMBL" id="JBHUIG010000004">
    <property type="protein sequence ID" value="MFD2318461.1"/>
    <property type="molecule type" value="Genomic_DNA"/>
</dbReference>
<dbReference type="Pfam" id="PF13519">
    <property type="entry name" value="VWA_2"/>
    <property type="match status" value="1"/>
</dbReference>
<sequence length="202" mass="21551">MSETQAQLAKLSEFDFIVVVDASGSMTTDDVKGRTRWQAVQETAEQFTRDLAKLDSDGIGLVVFNGQAVDSFDGVDAGKLTEVFAARSPRSSTPLAEALTAALKLAGKSDKKDFIIVFTDGVPDDRTAAAKVIVDASNKLQSDDELTILFVQVGHDRAATDYLRELDDNLKGAKFDIVDAKTVAEAESFASTADLVLAAIDG</sequence>
<evidence type="ECO:0000313" key="2">
    <source>
        <dbReference type="EMBL" id="MFD2318461.1"/>
    </source>
</evidence>
<dbReference type="InterPro" id="IPR002035">
    <property type="entry name" value="VWF_A"/>
</dbReference>
<comment type="caution">
    <text evidence="2">The sequence shown here is derived from an EMBL/GenBank/DDBJ whole genome shotgun (WGS) entry which is preliminary data.</text>
</comment>
<dbReference type="RefSeq" id="WP_141829186.1">
    <property type="nucleotide sequence ID" value="NZ_JBHSIH010000001.1"/>
</dbReference>
<dbReference type="PANTHER" id="PTHR34706">
    <property type="entry name" value="SLR1338 PROTEIN"/>
    <property type="match status" value="1"/>
</dbReference>
<dbReference type="SMART" id="SM00327">
    <property type="entry name" value="VWA"/>
    <property type="match status" value="1"/>
</dbReference>
<protein>
    <submittedName>
        <fullName evidence="2">VWA domain-containing protein</fullName>
    </submittedName>
</protein>
<dbReference type="Proteomes" id="UP001597287">
    <property type="component" value="Unassembled WGS sequence"/>
</dbReference>
<evidence type="ECO:0000313" key="3">
    <source>
        <dbReference type="Proteomes" id="UP001597287"/>
    </source>
</evidence>
<evidence type="ECO:0000259" key="1">
    <source>
        <dbReference type="PROSITE" id="PS50234"/>
    </source>
</evidence>
<reference evidence="3" key="1">
    <citation type="journal article" date="2019" name="Int. J. Syst. Evol. Microbiol.">
        <title>The Global Catalogue of Microorganisms (GCM) 10K type strain sequencing project: providing services to taxonomists for standard genome sequencing and annotation.</title>
        <authorList>
            <consortium name="The Broad Institute Genomics Platform"/>
            <consortium name="The Broad Institute Genome Sequencing Center for Infectious Disease"/>
            <person name="Wu L."/>
            <person name="Ma J."/>
        </authorList>
    </citation>
    <scope>NUCLEOTIDE SEQUENCE [LARGE SCALE GENOMIC DNA]</scope>
    <source>
        <strain evidence="3">CCUG 62793</strain>
    </source>
</reference>
<dbReference type="Gene3D" id="3.40.50.410">
    <property type="entry name" value="von Willebrand factor, type A domain"/>
    <property type="match status" value="1"/>
</dbReference>
<proteinExistence type="predicted"/>
<gene>
    <name evidence="2" type="ORF">ACFSPV_07090</name>
</gene>
<dbReference type="PROSITE" id="PS50234">
    <property type="entry name" value="VWFA"/>
    <property type="match status" value="1"/>
</dbReference>
<name>A0ABW5EKZ3_9BURK</name>
<dbReference type="InterPro" id="IPR036465">
    <property type="entry name" value="vWFA_dom_sf"/>
</dbReference>
<dbReference type="SUPFAM" id="SSF53300">
    <property type="entry name" value="vWA-like"/>
    <property type="match status" value="1"/>
</dbReference>
<dbReference type="PANTHER" id="PTHR34706:SF1">
    <property type="entry name" value="VWFA DOMAIN-CONTAINING PROTEIN"/>
    <property type="match status" value="1"/>
</dbReference>
<keyword evidence="3" id="KW-1185">Reference proteome</keyword>
<feature type="domain" description="VWFA" evidence="1">
    <location>
        <begin position="15"/>
        <end position="200"/>
    </location>
</feature>
<organism evidence="2 3">
    <name type="scientific">Delftia deserti</name>
    <dbReference type="NCBI Taxonomy" id="1651218"/>
    <lineage>
        <taxon>Bacteria</taxon>
        <taxon>Pseudomonadati</taxon>
        <taxon>Pseudomonadota</taxon>
        <taxon>Betaproteobacteria</taxon>
        <taxon>Burkholderiales</taxon>
        <taxon>Comamonadaceae</taxon>
        <taxon>Delftia</taxon>
    </lineage>
</organism>